<dbReference type="SUPFAM" id="SSF56300">
    <property type="entry name" value="Metallo-dependent phosphatases"/>
    <property type="match status" value="1"/>
</dbReference>
<evidence type="ECO:0000256" key="1">
    <source>
        <dbReference type="ARBA" id="ARBA00022729"/>
    </source>
</evidence>
<proteinExistence type="predicted"/>
<dbReference type="InterPro" id="IPR008963">
    <property type="entry name" value="Purple_acid_Pase-like_N"/>
</dbReference>
<dbReference type="InterPro" id="IPR006311">
    <property type="entry name" value="TAT_signal"/>
</dbReference>
<dbReference type="InterPro" id="IPR004843">
    <property type="entry name" value="Calcineurin-like_PHP"/>
</dbReference>
<feature type="domain" description="Calcineurin-like phosphoesterase" evidence="2">
    <location>
        <begin position="208"/>
        <end position="389"/>
    </location>
</feature>
<dbReference type="RefSeq" id="WP_179279847.1">
    <property type="nucleotide sequence ID" value="NZ_FZOF01000007.1"/>
</dbReference>
<feature type="domain" description="Purple acid phosphatase N-terminal" evidence="3">
    <location>
        <begin position="60"/>
        <end position="152"/>
    </location>
</feature>
<dbReference type="SUPFAM" id="SSF49363">
    <property type="entry name" value="Purple acid phosphatase, N-terminal domain"/>
    <property type="match status" value="1"/>
</dbReference>
<dbReference type="Gene3D" id="3.60.21.10">
    <property type="match status" value="1"/>
</dbReference>
<dbReference type="InterPro" id="IPR015914">
    <property type="entry name" value="PAPs_N"/>
</dbReference>
<reference evidence="4 5" key="1">
    <citation type="submission" date="2017-06" db="EMBL/GenBank/DDBJ databases">
        <authorList>
            <person name="Kim H.J."/>
            <person name="Triplett B.A."/>
        </authorList>
    </citation>
    <scope>NUCLEOTIDE SEQUENCE [LARGE SCALE GENOMIC DNA]</scope>
    <source>
        <strain evidence="4 5">CGMCC 4.1858</strain>
    </source>
</reference>
<dbReference type="Proteomes" id="UP000198280">
    <property type="component" value="Unassembled WGS sequence"/>
</dbReference>
<dbReference type="GO" id="GO:0046872">
    <property type="term" value="F:metal ion binding"/>
    <property type="evidence" value="ECO:0007669"/>
    <property type="project" value="InterPro"/>
</dbReference>
<evidence type="ECO:0000313" key="4">
    <source>
        <dbReference type="EMBL" id="SNS68622.1"/>
    </source>
</evidence>
<evidence type="ECO:0000259" key="2">
    <source>
        <dbReference type="Pfam" id="PF00149"/>
    </source>
</evidence>
<accession>A0A239GIK2</accession>
<dbReference type="EMBL" id="FZOF01000007">
    <property type="protein sequence ID" value="SNS68622.1"/>
    <property type="molecule type" value="Genomic_DNA"/>
</dbReference>
<dbReference type="AlphaFoldDB" id="A0A239GIK2"/>
<sequence>MSEEPKQTRISRRNALGLFGATVSGAAAGPLVLGAGTAEAVPAKSEVTGLTTGSPTTPVQGLHLTFGADPRSQMVVSWVTDAAVKNPRVVYGTLSGGFGSTARATTKTYVDGTSGRTVWVHHALISKLKADTDYLYAAQHDGATPDAGTFHTAPSGRAPFTFTSFGDQGAPSVTWKTGANPADASGRDFEPNATPAAADIVTGVEKVGPLFHLLNGDLCYANTGPDRVRVWRDFLTNNSRSARFRPWMPCAGNHEIELANGKLGLDAYQTYFELPSTETQPELDNLWYSFTVGGVKVIALQNDDIALQEGGDIYIKGYSGGRQLAWLEKELKSARASKDIDWIVVCMHQVMISSATAANGPDVALRAAYGPLFDKYGVDLVVCGHEHDYERSLAVRGVVPGSVTLTPNPSQTALDVIDSAHGTTHMVLGGGGVSGITNNSFTTDDADGHGHHSAYVQMEHVGKYNSVKEKETAVWIGVRDAEHPYGFAEFSVDPGRHPGDMTRIHVTYYNIITPTGELSVFEKFTLQRRRSDGGHGRH</sequence>
<name>A0A239GIK2_9ACTN</name>
<keyword evidence="1" id="KW-0732">Signal</keyword>
<dbReference type="PANTHER" id="PTHR22953">
    <property type="entry name" value="ACID PHOSPHATASE RELATED"/>
    <property type="match status" value="1"/>
</dbReference>
<gene>
    <name evidence="4" type="ORF">SAMN05216252_107409</name>
</gene>
<evidence type="ECO:0000313" key="5">
    <source>
        <dbReference type="Proteomes" id="UP000198280"/>
    </source>
</evidence>
<keyword evidence="5" id="KW-1185">Reference proteome</keyword>
<dbReference type="GO" id="GO:0003993">
    <property type="term" value="F:acid phosphatase activity"/>
    <property type="evidence" value="ECO:0007669"/>
    <property type="project" value="InterPro"/>
</dbReference>
<dbReference type="PROSITE" id="PS51318">
    <property type="entry name" value="TAT"/>
    <property type="match status" value="1"/>
</dbReference>
<dbReference type="PANTHER" id="PTHR22953:SF153">
    <property type="entry name" value="PURPLE ACID PHOSPHATASE"/>
    <property type="match status" value="1"/>
</dbReference>
<dbReference type="InterPro" id="IPR039331">
    <property type="entry name" value="PAPs-like"/>
</dbReference>
<evidence type="ECO:0000259" key="3">
    <source>
        <dbReference type="Pfam" id="PF16656"/>
    </source>
</evidence>
<organism evidence="4 5">
    <name type="scientific">Actinacidiphila glaucinigra</name>
    <dbReference type="NCBI Taxonomy" id="235986"/>
    <lineage>
        <taxon>Bacteria</taxon>
        <taxon>Bacillati</taxon>
        <taxon>Actinomycetota</taxon>
        <taxon>Actinomycetes</taxon>
        <taxon>Kitasatosporales</taxon>
        <taxon>Streptomycetaceae</taxon>
        <taxon>Actinacidiphila</taxon>
    </lineage>
</organism>
<protein>
    <submittedName>
        <fullName evidence="4">3',5'-cyclic AMP phosphodiesterase CpdA</fullName>
    </submittedName>
</protein>
<dbReference type="InterPro" id="IPR029052">
    <property type="entry name" value="Metallo-depent_PP-like"/>
</dbReference>
<dbReference type="Gene3D" id="2.60.40.380">
    <property type="entry name" value="Purple acid phosphatase-like, N-terminal"/>
    <property type="match status" value="1"/>
</dbReference>
<dbReference type="Pfam" id="PF00149">
    <property type="entry name" value="Metallophos"/>
    <property type="match status" value="1"/>
</dbReference>
<dbReference type="Pfam" id="PF16656">
    <property type="entry name" value="Pur_ac_phosph_N"/>
    <property type="match status" value="1"/>
</dbReference>